<evidence type="ECO:0000313" key="3">
    <source>
        <dbReference type="Proteomes" id="UP001386955"/>
    </source>
</evidence>
<sequence length="172" mass="20020">MTSQEDAKTTFLAEQSGVFGVKFLQAASNKHSQKMRQKHYVFYLTLFGLYILNFPKSDSTMHCIFFKSRHMLYAISPKPRLSQRKNATLRVPSNLLLVNYFPEPYEKQKLSCTSRRLTRCMYNNNINSVIPTGAQNATKSKRIENFWLSMPCGIRENKNCVAYTDKEMLMCY</sequence>
<comment type="caution">
    <text evidence="2">The sequence shown here is derived from an EMBL/GenBank/DDBJ whole genome shotgun (WGS) entry which is preliminary data.</text>
</comment>
<reference evidence="2 3" key="1">
    <citation type="submission" date="2024-01" db="EMBL/GenBank/DDBJ databases">
        <title>The genomes of 5 underutilized Papilionoideae crops provide insights into root nodulation and disease resistanc.</title>
        <authorList>
            <person name="Jiang F."/>
        </authorList>
    </citation>
    <scope>NUCLEOTIDE SEQUENCE [LARGE SCALE GENOMIC DNA]</scope>
    <source>
        <strain evidence="2">DUOXIRENSHENG_FW03</strain>
        <tissue evidence="2">Leaves</tissue>
    </source>
</reference>
<evidence type="ECO:0000256" key="1">
    <source>
        <dbReference type="SAM" id="Phobius"/>
    </source>
</evidence>
<proteinExistence type="predicted"/>
<gene>
    <name evidence="2" type="ORF">VNO78_01017</name>
</gene>
<dbReference type="AlphaFoldDB" id="A0AAN9T155"/>
<feature type="transmembrane region" description="Helical" evidence="1">
    <location>
        <begin position="40"/>
        <end position="55"/>
    </location>
</feature>
<name>A0AAN9T155_PSOTE</name>
<organism evidence="2 3">
    <name type="scientific">Psophocarpus tetragonolobus</name>
    <name type="common">Winged bean</name>
    <name type="synonym">Dolichos tetragonolobus</name>
    <dbReference type="NCBI Taxonomy" id="3891"/>
    <lineage>
        <taxon>Eukaryota</taxon>
        <taxon>Viridiplantae</taxon>
        <taxon>Streptophyta</taxon>
        <taxon>Embryophyta</taxon>
        <taxon>Tracheophyta</taxon>
        <taxon>Spermatophyta</taxon>
        <taxon>Magnoliopsida</taxon>
        <taxon>eudicotyledons</taxon>
        <taxon>Gunneridae</taxon>
        <taxon>Pentapetalae</taxon>
        <taxon>rosids</taxon>
        <taxon>fabids</taxon>
        <taxon>Fabales</taxon>
        <taxon>Fabaceae</taxon>
        <taxon>Papilionoideae</taxon>
        <taxon>50 kb inversion clade</taxon>
        <taxon>NPAAA clade</taxon>
        <taxon>indigoferoid/millettioid clade</taxon>
        <taxon>Phaseoleae</taxon>
        <taxon>Psophocarpus</taxon>
    </lineage>
</organism>
<evidence type="ECO:0000313" key="2">
    <source>
        <dbReference type="EMBL" id="KAK7410317.1"/>
    </source>
</evidence>
<keyword evidence="1" id="KW-0812">Transmembrane</keyword>
<dbReference type="EMBL" id="JAYMYS010000001">
    <property type="protein sequence ID" value="KAK7410317.1"/>
    <property type="molecule type" value="Genomic_DNA"/>
</dbReference>
<keyword evidence="1" id="KW-1133">Transmembrane helix</keyword>
<keyword evidence="3" id="KW-1185">Reference proteome</keyword>
<dbReference type="Proteomes" id="UP001386955">
    <property type="component" value="Unassembled WGS sequence"/>
</dbReference>
<protein>
    <submittedName>
        <fullName evidence="2">Uncharacterized protein</fullName>
    </submittedName>
</protein>
<accession>A0AAN9T155</accession>
<keyword evidence="1" id="KW-0472">Membrane</keyword>